<evidence type="ECO:0000313" key="2">
    <source>
        <dbReference type="Proteomes" id="UP000294746"/>
    </source>
</evidence>
<sequence length="45" mass="5377">MIHSSYHVDDFLRQSHLFCLYLNKLAGLYEKNPNDYHIMEQMFGG</sequence>
<proteinExistence type="predicted"/>
<keyword evidence="2" id="KW-1185">Reference proteome</keyword>
<accession>A0A4V2SYJ9</accession>
<dbReference type="EMBL" id="SLXV01000001">
    <property type="protein sequence ID" value="TCP70691.1"/>
    <property type="molecule type" value="Genomic_DNA"/>
</dbReference>
<comment type="caution">
    <text evidence="1">The sequence shown here is derived from an EMBL/GenBank/DDBJ whole genome shotgun (WGS) entry which is preliminary data.</text>
</comment>
<dbReference type="AlphaFoldDB" id="A0A4V2SYJ9"/>
<gene>
    <name evidence="1" type="ORF">EDD57_101134</name>
</gene>
<name>A0A4V2SYJ9_9BACL</name>
<protein>
    <submittedName>
        <fullName evidence="1">Uncharacterized protein</fullName>
    </submittedName>
</protein>
<evidence type="ECO:0000313" key="1">
    <source>
        <dbReference type="EMBL" id="TCP70691.1"/>
    </source>
</evidence>
<dbReference type="Proteomes" id="UP000294746">
    <property type="component" value="Unassembled WGS sequence"/>
</dbReference>
<organism evidence="1 2">
    <name type="scientific">Baia soyae</name>
    <dbReference type="NCBI Taxonomy" id="1544746"/>
    <lineage>
        <taxon>Bacteria</taxon>
        <taxon>Bacillati</taxon>
        <taxon>Bacillota</taxon>
        <taxon>Bacilli</taxon>
        <taxon>Bacillales</taxon>
        <taxon>Thermoactinomycetaceae</taxon>
        <taxon>Baia</taxon>
    </lineage>
</organism>
<reference evidence="1 2" key="1">
    <citation type="submission" date="2019-03" db="EMBL/GenBank/DDBJ databases">
        <title>Genomic Encyclopedia of Type Strains, Phase IV (KMG-IV): sequencing the most valuable type-strain genomes for metagenomic binning, comparative biology and taxonomic classification.</title>
        <authorList>
            <person name="Goeker M."/>
        </authorList>
    </citation>
    <scope>NUCLEOTIDE SEQUENCE [LARGE SCALE GENOMIC DNA]</scope>
    <source>
        <strain evidence="1 2">DSM 46831</strain>
    </source>
</reference>